<dbReference type="Proteomes" id="UP000534294">
    <property type="component" value="Unassembled WGS sequence"/>
</dbReference>
<accession>A0A7W7YIM7</accession>
<dbReference type="AlphaFoldDB" id="A0A7W7YIM7"/>
<proteinExistence type="predicted"/>
<dbReference type="InterPro" id="IPR045584">
    <property type="entry name" value="Pilin-like"/>
</dbReference>
<evidence type="ECO:0000256" key="1">
    <source>
        <dbReference type="SAM" id="MobiDB-lite"/>
    </source>
</evidence>
<gene>
    <name evidence="2" type="ORF">HNQ64_001158</name>
</gene>
<feature type="compositionally biased region" description="Gly residues" evidence="1">
    <location>
        <begin position="203"/>
        <end position="227"/>
    </location>
</feature>
<protein>
    <submittedName>
        <fullName evidence="2">Type II secretory pathway pseudopilin PulG</fullName>
    </submittedName>
</protein>
<sequence length="512" mass="52894">MELVVIIAMMGVLATVVLSLVGRQPTAVKDIKLSSDVATLNQMISVYTSDGGSFKAGSDPQAVLDKLKRSRPQTEWKSHVGPASGRLVDVRLKARITSSPEKSGQARAKWNAQKQRFELTTGSGSAVTEFYLDETLARVEPGTDARTPSVVLFNVGKSKNQGWVWGHSSSGKAAYNTPGSNGGNGVSSPFNPGDAVPITPPDTGGGGGGGGSGGGSGGSGGDTGGGSSPPTAITLPRPGISPSGGTFAYAAFPGMVLISPNGAPVDGSTLEYRVNGGAWTPYTGSPLAVGSADKLEARNRATDTALYKTSSIASASYYRLVSGFTGSGKGTWGNVTGGTGLVNTIQNGDEKSTIKHGNTKLDLGNGQFLDSGKENTLSFEPKPFEAVVPNVWFSLGDLVMLNGTTFYNSEADGVTLSINLGLTEPAQNAVVHINMGLVNTENSTDRMASADIVELRNPSTDFTVTVDGVEYRLELSWATLDPGAGVAQGNQFLVFEGASASASLRGRFVPNK</sequence>
<organism evidence="2 3">
    <name type="scientific">Prosthecobacter dejongeii</name>
    <dbReference type="NCBI Taxonomy" id="48465"/>
    <lineage>
        <taxon>Bacteria</taxon>
        <taxon>Pseudomonadati</taxon>
        <taxon>Verrucomicrobiota</taxon>
        <taxon>Verrucomicrobiia</taxon>
        <taxon>Verrucomicrobiales</taxon>
        <taxon>Verrucomicrobiaceae</taxon>
        <taxon>Prosthecobacter</taxon>
    </lineage>
</organism>
<keyword evidence="3" id="KW-1185">Reference proteome</keyword>
<dbReference type="NCBIfam" id="NF038131">
    <property type="entry name" value="choice_anch_K"/>
    <property type="match status" value="1"/>
</dbReference>
<dbReference type="RefSeq" id="WP_184206298.1">
    <property type="nucleotide sequence ID" value="NZ_JACHIF010000002.1"/>
</dbReference>
<reference evidence="2 3" key="1">
    <citation type="submission" date="2020-08" db="EMBL/GenBank/DDBJ databases">
        <title>Genomic Encyclopedia of Type Strains, Phase IV (KMG-IV): sequencing the most valuable type-strain genomes for metagenomic binning, comparative biology and taxonomic classification.</title>
        <authorList>
            <person name="Goeker M."/>
        </authorList>
    </citation>
    <scope>NUCLEOTIDE SEQUENCE [LARGE SCALE GENOMIC DNA]</scope>
    <source>
        <strain evidence="2 3">DSM 12251</strain>
    </source>
</reference>
<dbReference type="EMBL" id="JACHIF010000002">
    <property type="protein sequence ID" value="MBB5036916.1"/>
    <property type="molecule type" value="Genomic_DNA"/>
</dbReference>
<name>A0A7W7YIM7_9BACT</name>
<comment type="caution">
    <text evidence="2">The sequence shown here is derived from an EMBL/GenBank/DDBJ whole genome shotgun (WGS) entry which is preliminary data.</text>
</comment>
<evidence type="ECO:0000313" key="3">
    <source>
        <dbReference type="Proteomes" id="UP000534294"/>
    </source>
</evidence>
<evidence type="ECO:0000313" key="2">
    <source>
        <dbReference type="EMBL" id="MBB5036916.1"/>
    </source>
</evidence>
<feature type="region of interest" description="Disordered" evidence="1">
    <location>
        <begin position="175"/>
        <end position="239"/>
    </location>
</feature>
<dbReference type="SUPFAM" id="SSF54523">
    <property type="entry name" value="Pili subunits"/>
    <property type="match status" value="1"/>
</dbReference>
<dbReference type="InterPro" id="IPR047995">
    <property type="entry name" value="Choice_anch_K"/>
</dbReference>